<sequence length="369" mass="41361">MPFPFNCCCTAKSTRSELYHAAPDEDEAGGGNGKTPTGIQLSSLATTTTPPKYSWDVRRAEETDPSRYRVQNVDGGFVLKNDLNGQQLVIDNCKRAVIAVLDVTGSVMVDDCLDCTLIVGPCNGSVFIRGSSNCKVFYVGQQFRMRDCREIDIAIYCRTQPIIESSAKIRFYPLNLFYPNLHEHLSTIGMSAFGSPPRSIHDYTPSPGMRNYSIVDDELRMDLASSRELRASGISLEHNDSVFIQKEYIENTENLVNVMLLAVQRSGESAPDFYDRCYKACNEAHQKGMKVVNVCDNMPFSDVSEALTDEELGDILKEEIPADIRSKMIVLEVMVPPTEISKYMEGPMGEEFNKVPLKYQTVLRDRFFS</sequence>
<dbReference type="Gene3D" id="2.160.20.70">
    <property type="match status" value="1"/>
</dbReference>
<dbReference type="Proteomes" id="UP001328107">
    <property type="component" value="Unassembled WGS sequence"/>
</dbReference>
<evidence type="ECO:0000256" key="1">
    <source>
        <dbReference type="ARBA" id="ARBA00008848"/>
    </source>
</evidence>
<feature type="domain" description="C-CAP/cofactor C-like" evidence="3">
    <location>
        <begin position="50"/>
        <end position="205"/>
    </location>
</feature>
<feature type="compositionally biased region" description="Polar residues" evidence="2">
    <location>
        <begin position="34"/>
        <end position="47"/>
    </location>
</feature>
<protein>
    <recommendedName>
        <fullName evidence="3">C-CAP/cofactor C-like domain-containing protein</fullName>
    </recommendedName>
</protein>
<dbReference type="InterPro" id="IPR012945">
    <property type="entry name" value="Tubulin-bd_cofactor_C_dom"/>
</dbReference>
<gene>
    <name evidence="4" type="ORF">PMAYCL1PPCAC_17655</name>
</gene>
<organism evidence="4 5">
    <name type="scientific">Pristionchus mayeri</name>
    <dbReference type="NCBI Taxonomy" id="1317129"/>
    <lineage>
        <taxon>Eukaryota</taxon>
        <taxon>Metazoa</taxon>
        <taxon>Ecdysozoa</taxon>
        <taxon>Nematoda</taxon>
        <taxon>Chromadorea</taxon>
        <taxon>Rhabditida</taxon>
        <taxon>Rhabditina</taxon>
        <taxon>Diplogasteromorpha</taxon>
        <taxon>Diplogasteroidea</taxon>
        <taxon>Neodiplogasteridae</taxon>
        <taxon>Pristionchus</taxon>
    </lineage>
</organism>
<evidence type="ECO:0000256" key="2">
    <source>
        <dbReference type="SAM" id="MobiDB-lite"/>
    </source>
</evidence>
<dbReference type="GO" id="GO:0006892">
    <property type="term" value="P:post-Golgi vesicle-mediated transport"/>
    <property type="evidence" value="ECO:0007669"/>
    <property type="project" value="TreeGrafter"/>
</dbReference>
<dbReference type="Pfam" id="PF07986">
    <property type="entry name" value="TBCC"/>
    <property type="match status" value="1"/>
</dbReference>
<dbReference type="InterPro" id="IPR017901">
    <property type="entry name" value="C-CAP_CF_C-like"/>
</dbReference>
<dbReference type="GO" id="GO:0005096">
    <property type="term" value="F:GTPase activator activity"/>
    <property type="evidence" value="ECO:0007669"/>
    <property type="project" value="InterPro"/>
</dbReference>
<evidence type="ECO:0000313" key="4">
    <source>
        <dbReference type="EMBL" id="GMR47460.1"/>
    </source>
</evidence>
<dbReference type="PANTHER" id="PTHR15440:SF0">
    <property type="entry name" value="PROTEIN XRP2"/>
    <property type="match status" value="1"/>
</dbReference>
<dbReference type="PROSITE" id="PS51329">
    <property type="entry name" value="C_CAP_COFACTOR_C"/>
    <property type="match status" value="1"/>
</dbReference>
<name>A0AAN5I0R5_9BILA</name>
<evidence type="ECO:0000313" key="5">
    <source>
        <dbReference type="Proteomes" id="UP001328107"/>
    </source>
</evidence>
<keyword evidence="5" id="KW-1185">Reference proteome</keyword>
<comment type="similarity">
    <text evidence="1">Belongs to the TBCC family.</text>
</comment>
<dbReference type="InterPro" id="IPR039093">
    <property type="entry name" value="XRP2"/>
</dbReference>
<feature type="region of interest" description="Disordered" evidence="2">
    <location>
        <begin position="22"/>
        <end position="47"/>
    </location>
</feature>
<dbReference type="EMBL" id="BTRK01000004">
    <property type="protein sequence ID" value="GMR47460.1"/>
    <property type="molecule type" value="Genomic_DNA"/>
</dbReference>
<reference evidence="5" key="1">
    <citation type="submission" date="2022-10" db="EMBL/GenBank/DDBJ databases">
        <title>Genome assembly of Pristionchus species.</title>
        <authorList>
            <person name="Yoshida K."/>
            <person name="Sommer R.J."/>
        </authorList>
    </citation>
    <scope>NUCLEOTIDE SEQUENCE [LARGE SCALE GENOMIC DNA]</scope>
    <source>
        <strain evidence="5">RS5460</strain>
    </source>
</reference>
<comment type="caution">
    <text evidence="4">The sequence shown here is derived from an EMBL/GenBank/DDBJ whole genome shotgun (WGS) entry which is preliminary data.</text>
</comment>
<dbReference type="InterPro" id="IPR016098">
    <property type="entry name" value="CAP/MinC_C"/>
</dbReference>
<dbReference type="AlphaFoldDB" id="A0AAN5I0R5"/>
<dbReference type="GO" id="GO:0005929">
    <property type="term" value="C:cilium"/>
    <property type="evidence" value="ECO:0007669"/>
    <property type="project" value="TreeGrafter"/>
</dbReference>
<proteinExistence type="inferred from homology"/>
<evidence type="ECO:0000259" key="3">
    <source>
        <dbReference type="PROSITE" id="PS51329"/>
    </source>
</evidence>
<dbReference type="PANTHER" id="PTHR15440">
    <property type="entry name" value="XRP2 PROTEIN"/>
    <property type="match status" value="1"/>
</dbReference>
<dbReference type="GO" id="GO:1990075">
    <property type="term" value="C:periciliary membrane compartment"/>
    <property type="evidence" value="ECO:0007669"/>
    <property type="project" value="TreeGrafter"/>
</dbReference>
<accession>A0AAN5I0R5</accession>